<proteinExistence type="predicted"/>
<gene>
    <name evidence="5" type="ORF">HGMM_F03C06C05</name>
</gene>
<protein>
    <submittedName>
        <fullName evidence="5">Two-component system transcriptional regulator, LuxR family</fullName>
    </submittedName>
</protein>
<organism evidence="5">
    <name type="scientific">uncultured prokaryote</name>
    <dbReference type="NCBI Taxonomy" id="198431"/>
    <lineage>
        <taxon>unclassified sequences</taxon>
        <taxon>environmental samples</taxon>
    </lineage>
</organism>
<dbReference type="PROSITE" id="PS50043">
    <property type="entry name" value="HTH_LUXR_2"/>
    <property type="match status" value="1"/>
</dbReference>
<dbReference type="GO" id="GO:0006355">
    <property type="term" value="P:regulation of DNA-templated transcription"/>
    <property type="evidence" value="ECO:0007669"/>
    <property type="project" value="InterPro"/>
</dbReference>
<keyword evidence="1" id="KW-0805">Transcription regulation</keyword>
<evidence type="ECO:0000256" key="3">
    <source>
        <dbReference type="ARBA" id="ARBA00023163"/>
    </source>
</evidence>
<sequence>MSQRNWQSQKPVRLTKREIEVLSLIAQGRSSQEVADALFVSKRTVDFHLANIYEKLNVNNRVKAFRRAAQMGLIPVEVFFSDSGD</sequence>
<dbReference type="Gene3D" id="1.10.10.10">
    <property type="entry name" value="Winged helix-like DNA-binding domain superfamily/Winged helix DNA-binding domain"/>
    <property type="match status" value="1"/>
</dbReference>
<evidence type="ECO:0000256" key="1">
    <source>
        <dbReference type="ARBA" id="ARBA00023015"/>
    </source>
</evidence>
<name>H5S9G4_9ZZZZ</name>
<dbReference type="AlphaFoldDB" id="H5S9G4"/>
<dbReference type="PRINTS" id="PR00038">
    <property type="entry name" value="HTHLUXR"/>
</dbReference>
<dbReference type="CDD" id="cd06170">
    <property type="entry name" value="LuxR_C_like"/>
    <property type="match status" value="1"/>
</dbReference>
<dbReference type="PANTHER" id="PTHR44688:SF16">
    <property type="entry name" value="DNA-BINDING TRANSCRIPTIONAL ACTIVATOR DEVR_DOSR"/>
    <property type="match status" value="1"/>
</dbReference>
<evidence type="ECO:0000256" key="2">
    <source>
        <dbReference type="ARBA" id="ARBA00023125"/>
    </source>
</evidence>
<evidence type="ECO:0000313" key="5">
    <source>
        <dbReference type="EMBL" id="BAL52800.1"/>
    </source>
</evidence>
<dbReference type="SUPFAM" id="SSF46894">
    <property type="entry name" value="C-terminal effector domain of the bipartite response regulators"/>
    <property type="match status" value="1"/>
</dbReference>
<dbReference type="InterPro" id="IPR000792">
    <property type="entry name" value="Tscrpt_reg_LuxR_C"/>
</dbReference>
<reference evidence="5" key="2">
    <citation type="journal article" date="2012" name="PLoS ONE">
        <title>A Deeply Branching Thermophilic Bacterium with an Ancient Acetyl-CoA Pathway Dominates a Subsurface Ecosystem.</title>
        <authorList>
            <person name="Takami H."/>
            <person name="Noguchi H."/>
            <person name="Takaki Y."/>
            <person name="Uchiyama I."/>
            <person name="Toyoda A."/>
            <person name="Nishi S."/>
            <person name="Chee G.-J."/>
            <person name="Arai W."/>
            <person name="Nunoura T."/>
            <person name="Itoh T."/>
            <person name="Hattori M."/>
            <person name="Takai K."/>
        </authorList>
    </citation>
    <scope>NUCLEOTIDE SEQUENCE</scope>
</reference>
<dbReference type="PANTHER" id="PTHR44688">
    <property type="entry name" value="DNA-BINDING TRANSCRIPTIONAL ACTIVATOR DEVR_DOSR"/>
    <property type="match status" value="1"/>
</dbReference>
<dbReference type="InterPro" id="IPR016032">
    <property type="entry name" value="Sig_transdc_resp-reg_C-effctor"/>
</dbReference>
<dbReference type="GO" id="GO:0003677">
    <property type="term" value="F:DNA binding"/>
    <property type="evidence" value="ECO:0007669"/>
    <property type="project" value="UniProtKB-KW"/>
</dbReference>
<evidence type="ECO:0000259" key="4">
    <source>
        <dbReference type="PROSITE" id="PS50043"/>
    </source>
</evidence>
<dbReference type="InterPro" id="IPR036388">
    <property type="entry name" value="WH-like_DNA-bd_sf"/>
</dbReference>
<dbReference type="Pfam" id="PF00196">
    <property type="entry name" value="GerE"/>
    <property type="match status" value="1"/>
</dbReference>
<feature type="domain" description="HTH luxR-type" evidence="4">
    <location>
        <begin position="7"/>
        <end position="72"/>
    </location>
</feature>
<reference evidence="5" key="1">
    <citation type="journal article" date="2005" name="Environ. Microbiol.">
        <title>Genetic and functional properties of uncultivated thermophilic crenarchaeotes from a subsurface gold mine as revealed by analysis of genome fragments.</title>
        <authorList>
            <person name="Nunoura T."/>
            <person name="Hirayama H."/>
            <person name="Takami H."/>
            <person name="Oida H."/>
            <person name="Nishi S."/>
            <person name="Shimamura S."/>
            <person name="Suzuki Y."/>
            <person name="Inagaki F."/>
            <person name="Takai K."/>
            <person name="Nealson K.H."/>
            <person name="Horikoshi K."/>
        </authorList>
    </citation>
    <scope>NUCLEOTIDE SEQUENCE</scope>
</reference>
<dbReference type="PROSITE" id="PS00622">
    <property type="entry name" value="HTH_LUXR_1"/>
    <property type="match status" value="1"/>
</dbReference>
<keyword evidence="2" id="KW-0238">DNA-binding</keyword>
<keyword evidence="3" id="KW-0804">Transcription</keyword>
<dbReference type="EMBL" id="AP011640">
    <property type="protein sequence ID" value="BAL52800.1"/>
    <property type="molecule type" value="Genomic_DNA"/>
</dbReference>
<dbReference type="SMART" id="SM00421">
    <property type="entry name" value="HTH_LUXR"/>
    <property type="match status" value="1"/>
</dbReference>
<accession>H5S9G4</accession>